<proteinExistence type="inferred from homology"/>
<dbReference type="InterPro" id="IPR021765">
    <property type="entry name" value="UstYa-like"/>
</dbReference>
<dbReference type="GO" id="GO:0043386">
    <property type="term" value="P:mycotoxin biosynthetic process"/>
    <property type="evidence" value="ECO:0007669"/>
    <property type="project" value="InterPro"/>
</dbReference>
<evidence type="ECO:0000256" key="4">
    <source>
        <dbReference type="SAM" id="Phobius"/>
    </source>
</evidence>
<reference evidence="5 6" key="1">
    <citation type="submission" date="2016-05" db="EMBL/GenBank/DDBJ databases">
        <title>A degradative enzymes factory behind the ericoid mycorrhizal symbiosis.</title>
        <authorList>
            <consortium name="DOE Joint Genome Institute"/>
            <person name="Martino E."/>
            <person name="Morin E."/>
            <person name="Grelet G."/>
            <person name="Kuo A."/>
            <person name="Kohler A."/>
            <person name="Daghino S."/>
            <person name="Barry K."/>
            <person name="Choi C."/>
            <person name="Cichocki N."/>
            <person name="Clum A."/>
            <person name="Copeland A."/>
            <person name="Hainaut M."/>
            <person name="Haridas S."/>
            <person name="Labutti K."/>
            <person name="Lindquist E."/>
            <person name="Lipzen A."/>
            <person name="Khouja H.-R."/>
            <person name="Murat C."/>
            <person name="Ohm R."/>
            <person name="Olson A."/>
            <person name="Spatafora J."/>
            <person name="Veneault-Fourrey C."/>
            <person name="Henrissat B."/>
            <person name="Grigoriev I."/>
            <person name="Martin F."/>
            <person name="Perotto S."/>
        </authorList>
    </citation>
    <scope>NUCLEOTIDE SEQUENCE [LARGE SCALE GENOMIC DNA]</scope>
    <source>
        <strain evidence="5 6">UAMH 7357</strain>
    </source>
</reference>
<evidence type="ECO:0000256" key="2">
    <source>
        <dbReference type="ARBA" id="ARBA00023002"/>
    </source>
</evidence>
<keyword evidence="4" id="KW-0812">Transmembrane</keyword>
<evidence type="ECO:0000313" key="6">
    <source>
        <dbReference type="Proteomes" id="UP000235672"/>
    </source>
</evidence>
<gene>
    <name evidence="5" type="ORF">NA56DRAFT_707290</name>
</gene>
<dbReference type="Proteomes" id="UP000235672">
    <property type="component" value="Unassembled WGS sequence"/>
</dbReference>
<keyword evidence="4" id="KW-1133">Transmembrane helix</keyword>
<dbReference type="PANTHER" id="PTHR33365:SF11">
    <property type="entry name" value="TAT PATHWAY SIGNAL SEQUENCE"/>
    <property type="match status" value="1"/>
</dbReference>
<dbReference type="AlphaFoldDB" id="A0A2J6PVD1"/>
<dbReference type="PANTHER" id="PTHR33365">
    <property type="entry name" value="YALI0B05434P"/>
    <property type="match status" value="1"/>
</dbReference>
<keyword evidence="2" id="KW-0560">Oxidoreductase</keyword>
<evidence type="ECO:0000256" key="3">
    <source>
        <dbReference type="ARBA" id="ARBA00035112"/>
    </source>
</evidence>
<dbReference type="GO" id="GO:0016491">
    <property type="term" value="F:oxidoreductase activity"/>
    <property type="evidence" value="ECO:0007669"/>
    <property type="project" value="UniProtKB-KW"/>
</dbReference>
<accession>A0A2J6PVD1</accession>
<organism evidence="5 6">
    <name type="scientific">Hyaloscypha hepaticicola</name>
    <dbReference type="NCBI Taxonomy" id="2082293"/>
    <lineage>
        <taxon>Eukaryota</taxon>
        <taxon>Fungi</taxon>
        <taxon>Dikarya</taxon>
        <taxon>Ascomycota</taxon>
        <taxon>Pezizomycotina</taxon>
        <taxon>Leotiomycetes</taxon>
        <taxon>Helotiales</taxon>
        <taxon>Hyaloscyphaceae</taxon>
        <taxon>Hyaloscypha</taxon>
    </lineage>
</organism>
<dbReference type="EMBL" id="KZ613497">
    <property type="protein sequence ID" value="PMD17886.1"/>
    <property type="molecule type" value="Genomic_DNA"/>
</dbReference>
<dbReference type="STRING" id="1745343.A0A2J6PVD1"/>
<evidence type="ECO:0000256" key="1">
    <source>
        <dbReference type="ARBA" id="ARBA00004685"/>
    </source>
</evidence>
<keyword evidence="4" id="KW-0472">Membrane</keyword>
<sequence>MERKYMPIRKSSDDEESISDLSIADLQRLRKTKLLTQILLLLATLAFIANIYVLLRNSRAVNLQDGLYTELVPSMPLETTSFEEQAIYASPPSLESNRAWDNLLPPGRGYVFVKEGQKHSLKEAGEMTPYGEIYSVTVFHQIHCLGMLRGNYWELLNRAFEQDDLISLKRFAQTHIHNLHANHCFDYLRQSLQCAADMSLEWPRPGTKSVDGWGVPHLCKSWDAVMEYMDQNHFNASKRNDIAGE</sequence>
<comment type="pathway">
    <text evidence="1">Mycotoxin biosynthesis.</text>
</comment>
<name>A0A2J6PVD1_9HELO</name>
<evidence type="ECO:0008006" key="7">
    <source>
        <dbReference type="Google" id="ProtNLM"/>
    </source>
</evidence>
<comment type="similarity">
    <text evidence="3">Belongs to the ustYa family.</text>
</comment>
<dbReference type="OrthoDB" id="3687641at2759"/>
<keyword evidence="6" id="KW-1185">Reference proteome</keyword>
<feature type="transmembrane region" description="Helical" evidence="4">
    <location>
        <begin position="34"/>
        <end position="55"/>
    </location>
</feature>
<dbReference type="Pfam" id="PF11807">
    <property type="entry name" value="UstYa"/>
    <property type="match status" value="1"/>
</dbReference>
<evidence type="ECO:0000313" key="5">
    <source>
        <dbReference type="EMBL" id="PMD17886.1"/>
    </source>
</evidence>
<protein>
    <recommendedName>
        <fullName evidence="7">Tat pathway signal sequence</fullName>
    </recommendedName>
</protein>